<dbReference type="Proteomes" id="UP000285768">
    <property type="component" value="Chromosome"/>
</dbReference>
<keyword evidence="2" id="KW-0812">Transmembrane</keyword>
<feature type="compositionally biased region" description="Polar residues" evidence="1">
    <location>
        <begin position="47"/>
        <end position="71"/>
    </location>
</feature>
<feature type="transmembrane region" description="Helical" evidence="2">
    <location>
        <begin position="128"/>
        <end position="147"/>
    </location>
</feature>
<evidence type="ECO:0000313" key="4">
    <source>
        <dbReference type="Proteomes" id="UP000285768"/>
    </source>
</evidence>
<evidence type="ECO:0000256" key="1">
    <source>
        <dbReference type="SAM" id="MobiDB-lite"/>
    </source>
</evidence>
<sequence>MPEPTPQPPLEPDPEPPLDPDSKERLLEESPDAPHSASRFDAGNGQGTVSGPSWGQSTQDRPILDGSTQDPSAEASVPNPHRGQSDPATIGRQPALNSTKTDRWLISSTVAAALVTAVLLILAQFDPVWSGVGIVVALVGLLAMLVVRISKLGRRPRLRVMAVLLAVTWLVPLAVIISIMIGRSGQIWG</sequence>
<proteinExistence type="predicted"/>
<feature type="transmembrane region" description="Helical" evidence="2">
    <location>
        <begin position="104"/>
        <end position="122"/>
    </location>
</feature>
<gene>
    <name evidence="3" type="ORF">Leucomu_09425</name>
</gene>
<feature type="region of interest" description="Disordered" evidence="1">
    <location>
        <begin position="1"/>
        <end position="94"/>
    </location>
</feature>
<evidence type="ECO:0000313" key="3">
    <source>
        <dbReference type="EMBL" id="QAB18110.1"/>
    </source>
</evidence>
<feature type="transmembrane region" description="Helical" evidence="2">
    <location>
        <begin position="159"/>
        <end position="181"/>
    </location>
</feature>
<feature type="compositionally biased region" description="Pro residues" evidence="1">
    <location>
        <begin position="1"/>
        <end position="11"/>
    </location>
</feature>
<organism evidence="3 4">
    <name type="scientific">Leucobacter muris</name>
    <dbReference type="NCBI Taxonomy" id="1935379"/>
    <lineage>
        <taxon>Bacteria</taxon>
        <taxon>Bacillati</taxon>
        <taxon>Actinomycetota</taxon>
        <taxon>Actinomycetes</taxon>
        <taxon>Micrococcales</taxon>
        <taxon>Microbacteriaceae</taxon>
        <taxon>Leucobacter</taxon>
    </lineage>
</organism>
<evidence type="ECO:0008006" key="5">
    <source>
        <dbReference type="Google" id="ProtNLM"/>
    </source>
</evidence>
<name>A0ABX5QGF5_9MICO</name>
<accession>A0ABX5QGF5</accession>
<reference evidence="3 4" key="1">
    <citation type="submission" date="2019-01" db="EMBL/GenBank/DDBJ databases">
        <title>Leucobacter muris sp. nov. isolated from the nose of a laboratory mouse.</title>
        <authorList>
            <person name="Benga L."/>
            <person name="Sproeer C."/>
            <person name="Schumann P."/>
            <person name="Verbarg S."/>
            <person name="Bunk B."/>
            <person name="Engelhardt E."/>
            <person name="Benten P.M."/>
            <person name="Sager M."/>
        </authorList>
    </citation>
    <scope>NUCLEOTIDE SEQUENCE [LARGE SCALE GENOMIC DNA]</scope>
    <source>
        <strain evidence="3 4">DSM 101948</strain>
    </source>
</reference>
<keyword evidence="2" id="KW-0472">Membrane</keyword>
<dbReference type="EMBL" id="CP035037">
    <property type="protein sequence ID" value="QAB18110.1"/>
    <property type="molecule type" value="Genomic_DNA"/>
</dbReference>
<protein>
    <recommendedName>
        <fullName evidence="5">DUF4190 domain-containing protein</fullName>
    </recommendedName>
</protein>
<evidence type="ECO:0000256" key="2">
    <source>
        <dbReference type="SAM" id="Phobius"/>
    </source>
</evidence>
<dbReference type="RefSeq" id="WP_128387054.1">
    <property type="nucleotide sequence ID" value="NZ_CP035037.1"/>
</dbReference>
<keyword evidence="4" id="KW-1185">Reference proteome</keyword>
<keyword evidence="2" id="KW-1133">Transmembrane helix</keyword>